<reference evidence="2" key="1">
    <citation type="submission" date="2017-04" db="EMBL/GenBank/DDBJ databases">
        <title>Unexpected and diverse lifestyles within the genus Limnohabitans.</title>
        <authorList>
            <person name="Kasalicky V."/>
            <person name="Mehrshad M."/>
            <person name="Andrei S.-A."/>
            <person name="Salcher M."/>
            <person name="Kratochvilova H."/>
            <person name="Simek K."/>
            <person name="Ghai R."/>
        </authorList>
    </citation>
    <scope>NUCLEOTIDE SEQUENCE [LARGE SCALE GENOMIC DNA]</scope>
    <source>
        <strain evidence="2">II-D5</strain>
    </source>
</reference>
<dbReference type="InterPro" id="IPR041248">
    <property type="entry name" value="YDG"/>
</dbReference>
<dbReference type="EMBL" id="LFYT02000042">
    <property type="protein sequence ID" value="PVE41076.1"/>
    <property type="molecule type" value="Genomic_DNA"/>
</dbReference>
<dbReference type="OrthoDB" id="218680at2"/>
<accession>A0A2T7U8Q6</accession>
<evidence type="ECO:0000313" key="2">
    <source>
        <dbReference type="EMBL" id="PVE41076.1"/>
    </source>
</evidence>
<proteinExistence type="predicted"/>
<keyword evidence="3" id="KW-1185">Reference proteome</keyword>
<evidence type="ECO:0000259" key="1">
    <source>
        <dbReference type="Pfam" id="PF18657"/>
    </source>
</evidence>
<comment type="caution">
    <text evidence="2">The sequence shown here is derived from an EMBL/GenBank/DDBJ whole genome shotgun (WGS) entry which is preliminary data.</text>
</comment>
<gene>
    <name evidence="2" type="ORF">H663_019200</name>
</gene>
<sequence length="1934" mass="196209">MQAAALGSAMASVLQSGGIDTTGAQGGAVHLLADGGSIKVDGSITANSSAAGQAGGDIFIGRDAETGVLAKATDVSGAKLESKGGFVETSGDWLATYGTRVSAKDWLLDPTGIEIVAGTTSSPSWNGTTQSNSTILASDIGYNLSQGTNVTIATSAAGDGIAVNESIYKTGGSDASLTLRAHGDISIAFGKTITSTSGKLHVLLNSNFSGDGGSIMMGGGSSIVSNGGNITLGGGTAGDGSDYAWGASGSGAIYGILLSGANLISGGGDIRLKGRTDTAEGIYVQGQINATALPNSTGTGKIELTGRSNGDGGIRFTAAELTGQTDITLTGEGKNASGIDISNSSFVKSLDGNIDITAQINSKFGHAFNLKGKLELEGSQKSISIHANTMTFNAAAVIDAGSTGTVNLQRADTNPDQKITLGAADDLINKNLGISNDELNVIRAGTVKIGSLNDNAPLIVDSDIVTRHTTGNIVLQTGGSISLNKNLTIGDDISTSTLEYSKNLTLHSAEANSTVDNGTNTIKANGLELLGTSTAYVLASPDNDIQKLAGKTGSVILQNSTGLAIDTVNTAGLSTTGNTAGLTTTANIWIKALDGDITLKQNLSAVATSAGATSDVSLYAMKGAIVFDAAAPILPVDPMVGVITADTLQLYAGTSIGASDKRIQTSVNNLTLLATNDIYVTEKDAVTVAAVSNVNNDLGISSNIDIQTQTGTLTVGNGRPINGTMFSGIAANGKGQLTLKGGADDSAGVGVDIQQTIMAGGNITIEGRSLDAAGVRVALNQSVATVNNKELDPAQVRIKGVTAGMANGVEVYGEVQPYRNSSLTVEGTSTGGGVGIYTHYAFGPANTQFNTSTLANGALGNPETGAVTLVGTSTGGADDAWGTPTGLNQGYGLLLRGSIRSNQSISITGSADHRPGVFIQHGLLDNDFEWSGKYLQPTIMVQPRSEDQTLTGDAIYIKGNNVLGSTSNPNGVLIAGAQINNSSSGGATTIESERGGITAIHGAILGGESAFGVNNNYFSSWIYNGPNAGAVNVKAGTNADSTASIGEQKPDNLSGAGFDPFWAFSSVMKITQKSSAGVNVQTTGQGHISGLDVNNEGSGNVVIAAGSTLAADMDGLGGQVKRNWGVSQFAGGKTLVFSGNLADTGPLEDIAGLNVLYASQVDDNLRNLASHQAYSASYSIPNGGPAQLILRKAVNLGTVDFSHTLNKTYGDAGYTKSDLKTGNRSQVLADAREALAAMTGDMVEINQSGYTIQFKKSTLVEQMDASFYQWYFDNSYSSSGNLKAYDGTREYVLVNPGSSGFDIDYQPTKALLAVNKKALTGSISTGQSTYGAVLNAGQVSFDNVLNGDDVTPGTVGFNTFGKTSSSWNLKAADTAHSGVQILFGLNGTDADNYSFAEVKGDYKVDRLALTGAAIAGVNTTYGTPKATGEVSFDNIQGLWPPFKDIVTATATIVDAATSTSGNLKAGNYKQTVTSISGADAENYSFAGFTTADKNYVVDKLAVTGVTIDAAGHIYGGTVSAGAVKFTGSNLKTGDVVVGAASVQSTSNDLSTSGKLKAGSYGQKVSTLTNGNANNDADNYTFSAVTHAASYTVDKKTITTASIAAVTDAVYGTAKATGAVSLGSDVVTGDLISASNPATIQNGANSTSGNLKAGDYKQTVAGGLSSGNSNGDADNYTFDGVTTGTSNYHVDKKTLIVSGITASDKTYNGNALATISTANLVTDGLVASDIVTVSTTGTFRNDANTADDKNVKLDNGVVAAKMVALSSSYGGTDKDNYLISDQTSTTAKITAKELTFAAVSDTKIYDGGTSSSNAASVTGTQTGDTITAVQSFASKNVLGANNSTLQVGAVTINDGNNGNNYTIGNKASATGTIKAKELTFAAVSDTKIYDGGTSSSNAASVTGTQTGDTITAVQSFASKNVLGANNSTLQVGAVT</sequence>
<evidence type="ECO:0000313" key="3">
    <source>
        <dbReference type="Proteomes" id="UP000037507"/>
    </source>
</evidence>
<organism evidence="2 3">
    <name type="scientific">Limnohabitans planktonicus II-D5</name>
    <dbReference type="NCBI Taxonomy" id="1293045"/>
    <lineage>
        <taxon>Bacteria</taxon>
        <taxon>Pseudomonadati</taxon>
        <taxon>Pseudomonadota</taxon>
        <taxon>Betaproteobacteria</taxon>
        <taxon>Burkholderiales</taxon>
        <taxon>Comamonadaceae</taxon>
        <taxon>Limnohabitans</taxon>
    </lineage>
</organism>
<protein>
    <recommendedName>
        <fullName evidence="1">YDG domain-containing protein</fullName>
    </recommendedName>
</protein>
<feature type="domain" description="YDG" evidence="1">
    <location>
        <begin position="1789"/>
        <end position="1866"/>
    </location>
</feature>
<dbReference type="Proteomes" id="UP000037507">
    <property type="component" value="Unassembled WGS sequence"/>
</dbReference>
<feature type="domain" description="YDG" evidence="1">
    <location>
        <begin position="1691"/>
        <end position="1782"/>
    </location>
</feature>
<feature type="non-terminal residue" evidence="2">
    <location>
        <position position="1934"/>
    </location>
</feature>
<name>A0A2T7U8Q6_9BURK</name>
<dbReference type="STRING" id="1293045.H663_02225"/>
<dbReference type="Pfam" id="PF18657">
    <property type="entry name" value="YDG"/>
    <property type="match status" value="2"/>
</dbReference>